<dbReference type="STRING" id="649764.HMPREF0762_00495"/>
<dbReference type="InterPro" id="IPR029479">
    <property type="entry name" value="Nitroreductase"/>
</dbReference>
<comment type="cofactor">
    <cofactor evidence="1">
        <name>FMN</name>
        <dbReference type="ChEBI" id="CHEBI:58210"/>
    </cofactor>
</comment>
<keyword evidence="3" id="KW-0285">Flavoprotein</keyword>
<evidence type="ECO:0000259" key="6">
    <source>
        <dbReference type="Pfam" id="PF00881"/>
    </source>
</evidence>
<comment type="similarity">
    <text evidence="2">Belongs to the nitroreductase family.</text>
</comment>
<dbReference type="RefSeq" id="WP_006361750.1">
    <property type="nucleotide sequence ID" value="NZ_GG700630.1"/>
</dbReference>
<evidence type="ECO:0000256" key="1">
    <source>
        <dbReference type="ARBA" id="ARBA00001917"/>
    </source>
</evidence>
<keyword evidence="5" id="KW-0560">Oxidoreductase</keyword>
<reference evidence="7" key="1">
    <citation type="submission" date="2009-10" db="EMBL/GenBank/DDBJ databases">
        <authorList>
            <person name="Weinstock G."/>
            <person name="Sodergren E."/>
            <person name="Clifton S."/>
            <person name="Fulton L."/>
            <person name="Fulton B."/>
            <person name="Courtney L."/>
            <person name="Fronick C."/>
            <person name="Harrison M."/>
            <person name="Strong C."/>
            <person name="Farmer C."/>
            <person name="Delahaunty K."/>
            <person name="Markovic C."/>
            <person name="Hall O."/>
            <person name="Minx P."/>
            <person name="Tomlinson C."/>
            <person name="Mitreva M."/>
            <person name="Nelson J."/>
            <person name="Hou S."/>
            <person name="Wollam A."/>
            <person name="Pepin K.H."/>
            <person name="Johnson M."/>
            <person name="Bhonagiri V."/>
            <person name="Nash W.E."/>
            <person name="Warren W."/>
            <person name="Chinwalla A."/>
            <person name="Mardis E.R."/>
            <person name="Wilson R.K."/>
        </authorList>
    </citation>
    <scope>NUCLEOTIDE SEQUENCE [LARGE SCALE GENOMIC DNA]</scope>
    <source>
        <strain evidence="7">ATCC 700122</strain>
    </source>
</reference>
<dbReference type="AlphaFoldDB" id="D0WFH7"/>
<accession>D0WFH7</accession>
<dbReference type="EMBL" id="ACUX02000005">
    <property type="protein sequence ID" value="EEZ61861.1"/>
    <property type="molecule type" value="Genomic_DNA"/>
</dbReference>
<dbReference type="GeneID" id="85007121"/>
<evidence type="ECO:0000256" key="5">
    <source>
        <dbReference type="ARBA" id="ARBA00023002"/>
    </source>
</evidence>
<dbReference type="Gene3D" id="3.40.109.10">
    <property type="entry name" value="NADH Oxidase"/>
    <property type="match status" value="1"/>
</dbReference>
<dbReference type="OrthoDB" id="9798230at2"/>
<feature type="domain" description="Nitroreductase" evidence="6">
    <location>
        <begin position="68"/>
        <end position="147"/>
    </location>
</feature>
<evidence type="ECO:0000256" key="4">
    <source>
        <dbReference type="ARBA" id="ARBA00022643"/>
    </source>
</evidence>
<dbReference type="HOGENOM" id="CLU_070764_7_1_11"/>
<evidence type="ECO:0000256" key="3">
    <source>
        <dbReference type="ARBA" id="ARBA00022630"/>
    </source>
</evidence>
<dbReference type="InterPro" id="IPR000415">
    <property type="entry name" value="Nitroreductase-like"/>
</dbReference>
<keyword evidence="4" id="KW-0288">FMN</keyword>
<evidence type="ECO:0000313" key="8">
    <source>
        <dbReference type="Proteomes" id="UP000006001"/>
    </source>
</evidence>
<dbReference type="SUPFAM" id="SSF55469">
    <property type="entry name" value="FMN-dependent nitroreductase-like"/>
    <property type="match status" value="1"/>
</dbReference>
<proteinExistence type="inferred from homology"/>
<dbReference type="GO" id="GO:0016491">
    <property type="term" value="F:oxidoreductase activity"/>
    <property type="evidence" value="ECO:0007669"/>
    <property type="project" value="UniProtKB-KW"/>
</dbReference>
<protein>
    <submittedName>
        <fullName evidence="7">Nitroreductase family protein</fullName>
    </submittedName>
</protein>
<dbReference type="PANTHER" id="PTHR43673:SF2">
    <property type="entry name" value="NITROREDUCTASE"/>
    <property type="match status" value="1"/>
</dbReference>
<dbReference type="Proteomes" id="UP000006001">
    <property type="component" value="Unassembled WGS sequence"/>
</dbReference>
<gene>
    <name evidence="7" type="ORF">HMPREF0762_00495</name>
</gene>
<evidence type="ECO:0000256" key="2">
    <source>
        <dbReference type="ARBA" id="ARBA00007118"/>
    </source>
</evidence>
<dbReference type="PANTHER" id="PTHR43673">
    <property type="entry name" value="NAD(P)H NITROREDUCTASE YDGI-RELATED"/>
    <property type="match status" value="1"/>
</dbReference>
<name>D0WFH7_SLAES</name>
<dbReference type="eggNOG" id="COG0778">
    <property type="taxonomic scope" value="Bacteria"/>
</dbReference>
<evidence type="ECO:0000313" key="7">
    <source>
        <dbReference type="EMBL" id="EEZ61861.1"/>
    </source>
</evidence>
<dbReference type="Pfam" id="PF00881">
    <property type="entry name" value="Nitroreductase"/>
    <property type="match status" value="2"/>
</dbReference>
<dbReference type="CDD" id="cd20609">
    <property type="entry name" value="nitroreductase"/>
    <property type="match status" value="1"/>
</dbReference>
<sequence length="171" mass="18732">MEFMKLAAQRYSVRKFSDAPVEPEKLSAVLEAGNIAPTAKNLQPQRIYVLNSAEALEKVDGLTRCRFGAPVVLLIAYDADEDWKNPLEEGIHAGQQDASIVATHIMLAATEAGLGTCWVNLFPNSQANEAFDLPESIVPVLLMPIGYAAPDAKPSRLHDERKPLEETVTYV</sequence>
<keyword evidence="8" id="KW-1185">Reference proteome</keyword>
<organism evidence="7 8">
    <name type="scientific">Slackia exigua (strain ATCC 700122 / DSM 15923 / CIP 105133 / JCM 11022 / KCTC 5966 / S-7)</name>
    <dbReference type="NCBI Taxonomy" id="649764"/>
    <lineage>
        <taxon>Bacteria</taxon>
        <taxon>Bacillati</taxon>
        <taxon>Actinomycetota</taxon>
        <taxon>Coriobacteriia</taxon>
        <taxon>Eggerthellales</taxon>
        <taxon>Eggerthellaceae</taxon>
        <taxon>Slackia</taxon>
    </lineage>
</organism>
<comment type="caution">
    <text evidence="7">The sequence shown here is derived from an EMBL/GenBank/DDBJ whole genome shotgun (WGS) entry which is preliminary data.</text>
</comment>
<feature type="domain" description="Nitroreductase" evidence="6">
    <location>
        <begin position="8"/>
        <end position="60"/>
    </location>
</feature>